<evidence type="ECO:0000313" key="2">
    <source>
        <dbReference type="EMBL" id="MFC0200340.1"/>
    </source>
</evidence>
<evidence type="ECO:0000259" key="1">
    <source>
        <dbReference type="PROSITE" id="PS50830"/>
    </source>
</evidence>
<dbReference type="PROSITE" id="PS50830">
    <property type="entry name" value="TNASE_3"/>
    <property type="match status" value="1"/>
</dbReference>
<dbReference type="SMART" id="SM00318">
    <property type="entry name" value="SNc"/>
    <property type="match status" value="1"/>
</dbReference>
<accession>A0ABV6CHV5</accession>
<dbReference type="InterPro" id="IPR016071">
    <property type="entry name" value="Staphylococal_nuclease_OB-fold"/>
</dbReference>
<dbReference type="InterPro" id="IPR035437">
    <property type="entry name" value="SNase_OB-fold_sf"/>
</dbReference>
<name>A0ABV6CHV5_9RHOB</name>
<dbReference type="SUPFAM" id="SSF50199">
    <property type="entry name" value="Staphylococcal nuclease"/>
    <property type="match status" value="1"/>
</dbReference>
<keyword evidence="3" id="KW-1185">Reference proteome</keyword>
<dbReference type="EMBL" id="JBHLWQ010000073">
    <property type="protein sequence ID" value="MFC0200340.1"/>
    <property type="molecule type" value="Genomic_DNA"/>
</dbReference>
<proteinExistence type="predicted"/>
<dbReference type="Gene3D" id="2.40.50.90">
    <property type="match status" value="1"/>
</dbReference>
<dbReference type="Pfam" id="PF00565">
    <property type="entry name" value="SNase"/>
    <property type="match status" value="1"/>
</dbReference>
<dbReference type="PANTHER" id="PTHR12302">
    <property type="entry name" value="EBNA2 BINDING PROTEIN P100"/>
    <property type="match status" value="1"/>
</dbReference>
<reference evidence="2 3" key="1">
    <citation type="submission" date="2024-09" db="EMBL/GenBank/DDBJ databases">
        <authorList>
            <person name="Sun Q."/>
            <person name="Mori K."/>
        </authorList>
    </citation>
    <scope>NUCLEOTIDE SEQUENCE [LARGE SCALE GENOMIC DNA]</scope>
    <source>
        <strain evidence="2 3">CCM 7904</strain>
    </source>
</reference>
<comment type="caution">
    <text evidence="2">The sequence shown here is derived from an EMBL/GenBank/DDBJ whole genome shotgun (WGS) entry which is preliminary data.</text>
</comment>
<dbReference type="PANTHER" id="PTHR12302:SF26">
    <property type="entry name" value="BLR1266 PROTEIN"/>
    <property type="match status" value="1"/>
</dbReference>
<evidence type="ECO:0000313" key="3">
    <source>
        <dbReference type="Proteomes" id="UP001589795"/>
    </source>
</evidence>
<sequence length="196" mass="21808">MAASAEVIDGDSLRLEGLAIRLHGIDAPEHDQVCSNHDRRNWPCGLAAGDYLSDLTRGREVICWKMDIDRYGRTVATCEVDGVDLGEAMVIEGLAWAYLRYSDAYAATEASAQRQGVGIWAADNLPAWDFRSSRHARSPERESCRIKGNISGSGTHIYHLPGTRDYDATRISEARGERWFCSEEDARAAGWRAPRH</sequence>
<feature type="domain" description="TNase-like" evidence="1">
    <location>
        <begin position="1"/>
        <end position="122"/>
    </location>
</feature>
<organism evidence="2 3">
    <name type="scientific">Paracoccus rhizosphaerae</name>
    <dbReference type="NCBI Taxonomy" id="1133347"/>
    <lineage>
        <taxon>Bacteria</taxon>
        <taxon>Pseudomonadati</taxon>
        <taxon>Pseudomonadota</taxon>
        <taxon>Alphaproteobacteria</taxon>
        <taxon>Rhodobacterales</taxon>
        <taxon>Paracoccaceae</taxon>
        <taxon>Paracoccus</taxon>
    </lineage>
</organism>
<dbReference type="RefSeq" id="WP_265508715.1">
    <property type="nucleotide sequence ID" value="NZ_JAOTBE010000104.1"/>
</dbReference>
<gene>
    <name evidence="2" type="ORF">ACFFIZ_08395</name>
</gene>
<dbReference type="Proteomes" id="UP001589795">
    <property type="component" value="Unassembled WGS sequence"/>
</dbReference>
<protein>
    <submittedName>
        <fullName evidence="2">Thermonuclease family protein</fullName>
    </submittedName>
</protein>